<dbReference type="Pfam" id="PF18899">
    <property type="entry name" value="DUF5655"/>
    <property type="match status" value="1"/>
</dbReference>
<evidence type="ECO:0000313" key="2">
    <source>
        <dbReference type="EMBL" id="MFD1314240.1"/>
    </source>
</evidence>
<proteinExistence type="predicted"/>
<gene>
    <name evidence="2" type="ORF">ACFQ39_01305</name>
</gene>
<reference evidence="3" key="1">
    <citation type="journal article" date="2019" name="Int. J. Syst. Evol. Microbiol.">
        <title>The Global Catalogue of Microorganisms (GCM) 10K type strain sequencing project: providing services to taxonomists for standard genome sequencing and annotation.</title>
        <authorList>
            <consortium name="The Broad Institute Genomics Platform"/>
            <consortium name="The Broad Institute Genome Sequencing Center for Infectious Disease"/>
            <person name="Wu L."/>
            <person name="Ma J."/>
        </authorList>
    </citation>
    <scope>NUCLEOTIDE SEQUENCE [LARGE SCALE GENOMIC DNA]</scope>
    <source>
        <strain evidence="3">CCUG 61485</strain>
    </source>
</reference>
<keyword evidence="3" id="KW-1185">Reference proteome</keyword>
<evidence type="ECO:0000259" key="1">
    <source>
        <dbReference type="Pfam" id="PF18899"/>
    </source>
</evidence>
<dbReference type="RefSeq" id="WP_377175657.1">
    <property type="nucleotide sequence ID" value="NZ_JBHTMY010000001.1"/>
</dbReference>
<name>A0ABW3XYH0_9FLAO</name>
<protein>
    <submittedName>
        <fullName evidence="2">DUF5655 domain-containing protein</fullName>
    </submittedName>
</protein>
<comment type="caution">
    <text evidence="2">The sequence shown here is derived from an EMBL/GenBank/DDBJ whole genome shotgun (WGS) entry which is preliminary data.</text>
</comment>
<feature type="domain" description="DUF5655" evidence="1">
    <location>
        <begin position="184"/>
        <end position="297"/>
    </location>
</feature>
<dbReference type="InterPro" id="IPR011856">
    <property type="entry name" value="tRNA_endonuc-like_dom_sf"/>
</dbReference>
<dbReference type="EMBL" id="JBHTMY010000001">
    <property type="protein sequence ID" value="MFD1314240.1"/>
    <property type="molecule type" value="Genomic_DNA"/>
</dbReference>
<sequence length="298" mass="34591">MADIKLYTLKGGIAKAKTPVDFKFEREIQALCEKNLETFFGIRFLATEYSTGNKHKGRIDSLGIDENNCPVIIEYKLDSKENVINQGLFYLDWLMDHQANFELLCMDKLGKKTEVDWSSPRLLCIARDFTRYDDYAIGQINRNIELIRYRAFEDDNIIFELAGATQKQEISKSSNGSQQKYRNMEDAINAASDDLLNLYQELEDYLFSLGDDVQKKELMYYHAFSRIKNFACVELRTKKKDLLIYLKLNYNSIENPPKNLRDVSNIGHYGTGDVELTIQSMEELENSKHLIEESYKNS</sequence>
<accession>A0ABW3XYH0</accession>
<evidence type="ECO:0000313" key="3">
    <source>
        <dbReference type="Proteomes" id="UP001597201"/>
    </source>
</evidence>
<dbReference type="InterPro" id="IPR043714">
    <property type="entry name" value="DUF5655"/>
</dbReference>
<dbReference type="Proteomes" id="UP001597201">
    <property type="component" value="Unassembled WGS sequence"/>
</dbReference>
<dbReference type="Gene3D" id="3.40.1350.10">
    <property type="match status" value="1"/>
</dbReference>
<organism evidence="2 3">
    <name type="scientific">Namhaeicola litoreus</name>
    <dbReference type="NCBI Taxonomy" id="1052145"/>
    <lineage>
        <taxon>Bacteria</taxon>
        <taxon>Pseudomonadati</taxon>
        <taxon>Bacteroidota</taxon>
        <taxon>Flavobacteriia</taxon>
        <taxon>Flavobacteriales</taxon>
        <taxon>Flavobacteriaceae</taxon>
        <taxon>Namhaeicola</taxon>
    </lineage>
</organism>